<dbReference type="InParanoid" id="A0A1E7EN30"/>
<name>A0A1E7EN30_9STRA</name>
<reference evidence="1 2" key="1">
    <citation type="submission" date="2016-09" db="EMBL/GenBank/DDBJ databases">
        <title>Extensive genetic diversity and differential bi-allelic expression allows diatom success in the polar Southern Ocean.</title>
        <authorList>
            <consortium name="DOE Joint Genome Institute"/>
            <person name="Mock T."/>
            <person name="Otillar R.P."/>
            <person name="Strauss J."/>
            <person name="Dupont C."/>
            <person name="Frickenhaus S."/>
            <person name="Maumus F."/>
            <person name="Mcmullan M."/>
            <person name="Sanges R."/>
            <person name="Schmutz J."/>
            <person name="Toseland A."/>
            <person name="Valas R."/>
            <person name="Veluchamy A."/>
            <person name="Ward B.J."/>
            <person name="Allen A."/>
            <person name="Barry K."/>
            <person name="Falciatore A."/>
            <person name="Ferrante M."/>
            <person name="Fortunato A.E."/>
            <person name="Gloeckner G."/>
            <person name="Gruber A."/>
            <person name="Hipkin R."/>
            <person name="Janech M."/>
            <person name="Kroth P."/>
            <person name="Leese F."/>
            <person name="Lindquist E."/>
            <person name="Lyon B.R."/>
            <person name="Martin J."/>
            <person name="Mayer C."/>
            <person name="Parker M."/>
            <person name="Quesneville H."/>
            <person name="Raymond J."/>
            <person name="Uhlig C."/>
            <person name="Valentin K.U."/>
            <person name="Worden A.Z."/>
            <person name="Armbrust E.V."/>
            <person name="Bowler C."/>
            <person name="Green B."/>
            <person name="Moulton V."/>
            <person name="Van Oosterhout C."/>
            <person name="Grigoriev I."/>
        </authorList>
    </citation>
    <scope>NUCLEOTIDE SEQUENCE [LARGE SCALE GENOMIC DNA]</scope>
    <source>
        <strain evidence="1 2">CCMP1102</strain>
    </source>
</reference>
<dbReference type="Proteomes" id="UP000095751">
    <property type="component" value="Unassembled WGS sequence"/>
</dbReference>
<keyword evidence="2" id="KW-1185">Reference proteome</keyword>
<evidence type="ECO:0000313" key="1">
    <source>
        <dbReference type="EMBL" id="OEU07340.1"/>
    </source>
</evidence>
<proteinExistence type="predicted"/>
<organism evidence="1 2">
    <name type="scientific">Fragilariopsis cylindrus CCMP1102</name>
    <dbReference type="NCBI Taxonomy" id="635003"/>
    <lineage>
        <taxon>Eukaryota</taxon>
        <taxon>Sar</taxon>
        <taxon>Stramenopiles</taxon>
        <taxon>Ochrophyta</taxon>
        <taxon>Bacillariophyta</taxon>
        <taxon>Bacillariophyceae</taxon>
        <taxon>Bacillariophycidae</taxon>
        <taxon>Bacillariales</taxon>
        <taxon>Bacillariaceae</taxon>
        <taxon>Fragilariopsis</taxon>
    </lineage>
</organism>
<accession>A0A1E7EN30</accession>
<sequence length="246" mass="28124">MDQLLSLYAEEKNEYDHDIEDTNGNNNQGDTTTTTTVQCQRAQRKIIHTDGILIKDESIRNDLLLALKGWKSKWTDKNNERTSINAENYMILTSPASWESVGLGRKKRYKAEKKLNEHKILWDLAKSVMSTVDEDFSNRYTALAVTHNFIGSPHIDRQNVGPFYGLSLGDFGDNTGGVMVECSARIVAHVNTKNRLGKVDGRFPHWVAPYDHIRKDRYSLIFYQTSGEYQKIGPPIFKEPLTTFIH</sequence>
<protein>
    <submittedName>
        <fullName evidence="1">Uncharacterized protein</fullName>
    </submittedName>
</protein>
<dbReference type="KEGG" id="fcy:FRACYDRAFT_229534"/>
<evidence type="ECO:0000313" key="2">
    <source>
        <dbReference type="Proteomes" id="UP000095751"/>
    </source>
</evidence>
<gene>
    <name evidence="1" type="ORF">FRACYDRAFT_229534</name>
</gene>
<dbReference type="EMBL" id="KV784386">
    <property type="protein sequence ID" value="OEU07340.1"/>
    <property type="molecule type" value="Genomic_DNA"/>
</dbReference>
<dbReference type="OrthoDB" id="47604at2759"/>
<dbReference type="AlphaFoldDB" id="A0A1E7EN30"/>